<feature type="compositionally biased region" description="Basic and acidic residues" evidence="1">
    <location>
        <begin position="1"/>
        <end position="10"/>
    </location>
</feature>
<keyword evidence="3" id="KW-1185">Reference proteome</keyword>
<evidence type="ECO:0000313" key="2">
    <source>
        <dbReference type="EMBL" id="VEL11529.1"/>
    </source>
</evidence>
<accession>A0A448WGZ1</accession>
<proteinExistence type="predicted"/>
<feature type="compositionally biased region" description="Basic and acidic residues" evidence="1">
    <location>
        <begin position="57"/>
        <end position="79"/>
    </location>
</feature>
<evidence type="ECO:0000256" key="1">
    <source>
        <dbReference type="SAM" id="MobiDB-lite"/>
    </source>
</evidence>
<dbReference type="EMBL" id="CAAALY010012062">
    <property type="protein sequence ID" value="VEL11529.1"/>
    <property type="molecule type" value="Genomic_DNA"/>
</dbReference>
<dbReference type="AlphaFoldDB" id="A0A448WGZ1"/>
<evidence type="ECO:0000313" key="3">
    <source>
        <dbReference type="Proteomes" id="UP000784294"/>
    </source>
</evidence>
<dbReference type="Proteomes" id="UP000784294">
    <property type="component" value="Unassembled WGS sequence"/>
</dbReference>
<reference evidence="2" key="1">
    <citation type="submission" date="2018-11" db="EMBL/GenBank/DDBJ databases">
        <authorList>
            <consortium name="Pathogen Informatics"/>
        </authorList>
    </citation>
    <scope>NUCLEOTIDE SEQUENCE</scope>
</reference>
<organism evidence="2 3">
    <name type="scientific">Protopolystoma xenopodis</name>
    <dbReference type="NCBI Taxonomy" id="117903"/>
    <lineage>
        <taxon>Eukaryota</taxon>
        <taxon>Metazoa</taxon>
        <taxon>Spiralia</taxon>
        <taxon>Lophotrochozoa</taxon>
        <taxon>Platyhelminthes</taxon>
        <taxon>Monogenea</taxon>
        <taxon>Polyopisthocotylea</taxon>
        <taxon>Polystomatidea</taxon>
        <taxon>Polystomatidae</taxon>
        <taxon>Protopolystoma</taxon>
    </lineage>
</organism>
<sequence length="88" mass="9921">MVIRTDDAGEKSVNVPRPRSDLENANAYNGRRTRCLPPSLPTKMTKLRKQGPNRALPKGDHKLANNDTTKRRAFSKEGVRPIPHSKMM</sequence>
<comment type="caution">
    <text evidence="2">The sequence shown here is derived from an EMBL/GenBank/DDBJ whole genome shotgun (WGS) entry which is preliminary data.</text>
</comment>
<feature type="region of interest" description="Disordered" evidence="1">
    <location>
        <begin position="1"/>
        <end position="88"/>
    </location>
</feature>
<protein>
    <submittedName>
        <fullName evidence="2">Uncharacterized protein</fullName>
    </submittedName>
</protein>
<name>A0A448WGZ1_9PLAT</name>
<gene>
    <name evidence="2" type="ORF">PXEA_LOCUS4969</name>
</gene>